<sequence>MGKTILMPVKGNLIANEYAGLLERLFVGF</sequence>
<protein>
    <submittedName>
        <fullName evidence="1">Uncharacterized protein</fullName>
    </submittedName>
</protein>
<proteinExistence type="predicted"/>
<accession>A0A382VI44</accession>
<gene>
    <name evidence="1" type="ORF">METZ01_LOCUS399056</name>
</gene>
<name>A0A382VI44_9ZZZZ</name>
<evidence type="ECO:0000313" key="1">
    <source>
        <dbReference type="EMBL" id="SVD46202.1"/>
    </source>
</evidence>
<dbReference type="AlphaFoldDB" id="A0A382VI44"/>
<reference evidence="1" key="1">
    <citation type="submission" date="2018-05" db="EMBL/GenBank/DDBJ databases">
        <authorList>
            <person name="Lanie J.A."/>
            <person name="Ng W.-L."/>
            <person name="Kazmierczak K.M."/>
            <person name="Andrzejewski T.M."/>
            <person name="Davidsen T.M."/>
            <person name="Wayne K.J."/>
            <person name="Tettelin H."/>
            <person name="Glass J.I."/>
            <person name="Rusch D."/>
            <person name="Podicherti R."/>
            <person name="Tsui H.-C.T."/>
            <person name="Winkler M.E."/>
        </authorList>
    </citation>
    <scope>NUCLEOTIDE SEQUENCE</scope>
</reference>
<organism evidence="1">
    <name type="scientific">marine metagenome</name>
    <dbReference type="NCBI Taxonomy" id="408172"/>
    <lineage>
        <taxon>unclassified sequences</taxon>
        <taxon>metagenomes</taxon>
        <taxon>ecological metagenomes</taxon>
    </lineage>
</organism>
<dbReference type="EMBL" id="UINC01152165">
    <property type="protein sequence ID" value="SVD46202.1"/>
    <property type="molecule type" value="Genomic_DNA"/>
</dbReference>